<proteinExistence type="predicted"/>
<dbReference type="OrthoDB" id="361133at2759"/>
<dbReference type="eggNOG" id="ENOG502RWGW">
    <property type="taxonomic scope" value="Eukaryota"/>
</dbReference>
<dbReference type="VEuPathDB" id="PiroplasmaDB:BEWA_007430"/>
<dbReference type="EMBL" id="CP001670">
    <property type="protein sequence ID" value="AFZ81334.1"/>
    <property type="molecule type" value="Genomic_DNA"/>
</dbReference>
<name>L0B2J2_THEEQ</name>
<protein>
    <submittedName>
        <fullName evidence="1">Uncharacterized protein</fullName>
    </submittedName>
</protein>
<evidence type="ECO:0000313" key="1">
    <source>
        <dbReference type="EMBL" id="AFZ81334.1"/>
    </source>
</evidence>
<accession>L0B2J2</accession>
<dbReference type="Proteomes" id="UP000031512">
    <property type="component" value="Chromosome 3"/>
</dbReference>
<sequence length="325" mass="37255">MSAATLWKNYKLDDVINRMIYQRFPEGNKIVCNNAKMVIESTNMFTNDQYTLPQSVDVHIRELYPILHRIKSESKSLSVQELGNMAHSLDTIRSAPTDIHGTFDMDCKTPMHNYDTFTNIEDKGEYNIEEFRSMDCHGGNMFGYTNTNGSPSSDSIYKLDFNTPIFRDGPQYIGAGGYTGEMQKYDPSDFDFKDEFLTAFQPGNEYHNDYTTLETPVANTSKINDNFNSDTLVSSFAWEQKLNQNTKVSATPNNLFSNTGYFDNKPNTISDSVNRPGNLWNESDSFNFRSNFNPDSPIRSIKNDLDIRFPYVSTPTPQRSYFNYI</sequence>
<dbReference type="RefSeq" id="XP_004831000.1">
    <property type="nucleotide sequence ID" value="XM_004830943.1"/>
</dbReference>
<organism evidence="1 2">
    <name type="scientific">Theileria equi strain WA</name>
    <dbReference type="NCBI Taxonomy" id="1537102"/>
    <lineage>
        <taxon>Eukaryota</taxon>
        <taxon>Sar</taxon>
        <taxon>Alveolata</taxon>
        <taxon>Apicomplexa</taxon>
        <taxon>Aconoidasida</taxon>
        <taxon>Piroplasmida</taxon>
        <taxon>Theileriidae</taxon>
        <taxon>Theileria</taxon>
    </lineage>
</organism>
<dbReference type="AlphaFoldDB" id="L0B2J2"/>
<dbReference type="KEGG" id="beq:BEWA_007430"/>
<dbReference type="GeneID" id="15805706"/>
<evidence type="ECO:0000313" key="2">
    <source>
        <dbReference type="Proteomes" id="UP000031512"/>
    </source>
</evidence>
<gene>
    <name evidence="1" type="ORF">BEWA_007430</name>
</gene>
<reference evidence="1 2" key="1">
    <citation type="journal article" date="2012" name="BMC Genomics">
        <title>Comparative genomic analysis and phylogenetic position of Theileria equi.</title>
        <authorList>
            <person name="Kappmeyer L.S."/>
            <person name="Thiagarajan M."/>
            <person name="Herndon D.R."/>
            <person name="Ramsay J.D."/>
            <person name="Caler E."/>
            <person name="Djikeng A."/>
            <person name="Gillespie J.J."/>
            <person name="Lau A.O."/>
            <person name="Roalson E.H."/>
            <person name="Silva J.C."/>
            <person name="Silva M.G."/>
            <person name="Suarez C.E."/>
            <person name="Ueti M.W."/>
            <person name="Nene V.M."/>
            <person name="Mealey R.H."/>
            <person name="Knowles D.P."/>
            <person name="Brayton K.A."/>
        </authorList>
    </citation>
    <scope>NUCLEOTIDE SEQUENCE [LARGE SCALE GENOMIC DNA]</scope>
    <source>
        <strain evidence="1 2">WA</strain>
    </source>
</reference>
<keyword evidence="2" id="KW-1185">Reference proteome</keyword>